<dbReference type="GO" id="GO:0005525">
    <property type="term" value="F:GTP binding"/>
    <property type="evidence" value="ECO:0007669"/>
    <property type="project" value="UniProtKB-KW"/>
</dbReference>
<dbReference type="PRINTS" id="PR00449">
    <property type="entry name" value="RASTRNSFRMNG"/>
</dbReference>
<keyword evidence="1" id="KW-0342">GTP-binding</keyword>
<dbReference type="Gene3D" id="3.40.50.300">
    <property type="entry name" value="P-loop containing nucleotide triphosphate hydrolases"/>
    <property type="match status" value="1"/>
</dbReference>
<keyword evidence="1" id="KW-0547">Nucleotide-binding</keyword>
<reference evidence="4" key="1">
    <citation type="submission" date="2020-03" db="EMBL/GenBank/DDBJ databases">
        <title>A mixture of massive structural variations and highly conserved coding sequences in Ustilaginoidea virens genome.</title>
        <authorList>
            <person name="Zhang K."/>
            <person name="Zhao Z."/>
            <person name="Zhang Z."/>
            <person name="Li Y."/>
            <person name="Hsiang T."/>
            <person name="Sun W."/>
        </authorList>
    </citation>
    <scope>NUCLEOTIDE SEQUENCE</scope>
    <source>
        <strain evidence="4">UV-8b</strain>
    </source>
</reference>
<dbReference type="RefSeq" id="XP_042997789.1">
    <property type="nucleotide sequence ID" value="XM_043141855.1"/>
</dbReference>
<evidence type="ECO:0000256" key="2">
    <source>
        <dbReference type="SAM" id="MobiDB-lite"/>
    </source>
</evidence>
<dbReference type="InterPro" id="IPR030379">
    <property type="entry name" value="G_SEPTIN_dom"/>
</dbReference>
<evidence type="ECO:0000313" key="4">
    <source>
        <dbReference type="EMBL" id="QUC20116.1"/>
    </source>
</evidence>
<dbReference type="KEGG" id="uvi:66065135"/>
<dbReference type="Pfam" id="PF00735">
    <property type="entry name" value="Septin"/>
    <property type="match status" value="3"/>
</dbReference>
<protein>
    <recommendedName>
        <fullName evidence="3">Septin-type G domain-containing protein</fullName>
    </recommendedName>
</protein>
<dbReference type="SUPFAM" id="SSF52540">
    <property type="entry name" value="P-loop containing nucleoside triphosphate hydrolases"/>
    <property type="match status" value="1"/>
</dbReference>
<dbReference type="InterPro" id="IPR027417">
    <property type="entry name" value="P-loop_NTPase"/>
</dbReference>
<gene>
    <name evidence="4" type="ORF">UV8b_04357</name>
</gene>
<accession>A0A8E5MHN0</accession>
<sequence length="515" mass="57549">MNNETQPRRSSFGMLLRRTKSSDLAKGGRKAQAQALKEAELERQRQAASRAPPKLPEFANNSEQLSKAFPQELQQSDRAYSLSNSAASGGCYARASTEPRRYVHPAVSPVPPVPKMPSHVADPYARTESMTHRSRYSYASSAISSINSPRRVRRRKDPTPFNILVVGTSGAGKTSFLEFLKTSLALPAAKRPRKADEAVFPVSAPASGNFVPHFMETEIDNERIGLTLWDSEGLERNLVDLQLRELTAFLESKFEETFTEEMKVVRSPGVQDTHIHAVFLVLDPSRLDRNLSASRNRATGHQGAASRAFGALDEDLDLQVLRSLDRKTTVVPVIAKADTITTKHMNVLKKSVWNSIKQANLDPLEALGLDEDTDSTGNRIDEEGEEQGEQGEETESLDGCGSNQPSSSPPASPNSRRLSSQSMRQRTAQDDAKEDEVPFLPLSIISPDLYEPHVIGRQFPWGFADPYNEKHCDFTRLKEAVFSEWRGELREASREQCYEGWRANRLKIRNAPYRR</sequence>
<organism evidence="4 5">
    <name type="scientific">Ustilaginoidea virens</name>
    <name type="common">Rice false smut fungus</name>
    <name type="synonym">Villosiclava virens</name>
    <dbReference type="NCBI Taxonomy" id="1159556"/>
    <lineage>
        <taxon>Eukaryota</taxon>
        <taxon>Fungi</taxon>
        <taxon>Dikarya</taxon>
        <taxon>Ascomycota</taxon>
        <taxon>Pezizomycotina</taxon>
        <taxon>Sordariomycetes</taxon>
        <taxon>Hypocreomycetidae</taxon>
        <taxon>Hypocreales</taxon>
        <taxon>Clavicipitaceae</taxon>
        <taxon>Ustilaginoidea</taxon>
    </lineage>
</organism>
<feature type="domain" description="Septin-type G" evidence="3">
    <location>
        <begin position="157"/>
        <end position="508"/>
    </location>
</feature>
<dbReference type="FunFam" id="3.40.50.300:FF:001827">
    <property type="entry name" value="Septin"/>
    <property type="match status" value="1"/>
</dbReference>
<name>A0A8E5MHN0_USTVR</name>
<feature type="region of interest" description="Disordered" evidence="2">
    <location>
        <begin position="1"/>
        <end position="67"/>
    </location>
</feature>
<keyword evidence="5" id="KW-1185">Reference proteome</keyword>
<feature type="region of interest" description="Disordered" evidence="2">
    <location>
        <begin position="364"/>
        <end position="435"/>
    </location>
</feature>
<dbReference type="OrthoDB" id="5337438at2759"/>
<evidence type="ECO:0000313" key="5">
    <source>
        <dbReference type="Proteomes" id="UP000027002"/>
    </source>
</evidence>
<dbReference type="EMBL" id="CP072755">
    <property type="protein sequence ID" value="QUC20116.1"/>
    <property type="molecule type" value="Genomic_DNA"/>
</dbReference>
<evidence type="ECO:0000256" key="1">
    <source>
        <dbReference type="RuleBase" id="RU004560"/>
    </source>
</evidence>
<dbReference type="AlphaFoldDB" id="A0A8E5MHN0"/>
<dbReference type="PROSITE" id="PS51719">
    <property type="entry name" value="G_SEPTIN"/>
    <property type="match status" value="1"/>
</dbReference>
<evidence type="ECO:0000259" key="3">
    <source>
        <dbReference type="PROSITE" id="PS51719"/>
    </source>
</evidence>
<feature type="compositionally biased region" description="Low complexity" evidence="2">
    <location>
        <begin position="413"/>
        <end position="426"/>
    </location>
</feature>
<dbReference type="PANTHER" id="PTHR18884">
    <property type="entry name" value="SEPTIN"/>
    <property type="match status" value="1"/>
</dbReference>
<dbReference type="GeneID" id="66065135"/>
<comment type="similarity">
    <text evidence="1">Belongs to the TRAFAC class TrmE-Era-EngA-EngB-Septin-like GTPase superfamily. Septin GTPase family.</text>
</comment>
<dbReference type="Proteomes" id="UP000027002">
    <property type="component" value="Chromosome 3"/>
</dbReference>
<proteinExistence type="inferred from homology"/>
<feature type="compositionally biased region" description="Acidic residues" evidence="2">
    <location>
        <begin position="382"/>
        <end position="396"/>
    </location>
</feature>